<accession>A0A7W8DIV4</accession>
<sequence>MNPPIPPLSSHAWSRLDAALRALYAEGLTAESCVLRAIDAVKALVPGEFITYSKAHATGAFDIVFSDDNAPSLDVLMNYMQVKNRYDLWKSDLSVRGGSVLFLRDYYSRRQFRDLDIYATTYKLAGLDNHCAIPLCADEAGGGSLFLSVQRRGLDFTEEDRSVLTLLLPHLRNARALGRARTQAGEPHISHFSGLGLSPREMEVFYWIVEGKRNPEIATILKVRIDTVKGHAESIFHKLRVENRHAAIRLGLQCVLQAQADEMLPHRRRKGTFFLSPQ</sequence>
<keyword evidence="3" id="KW-0804">Transcription</keyword>
<keyword evidence="2 5" id="KW-0238">DNA-binding</keyword>
<dbReference type="Proteomes" id="UP000590740">
    <property type="component" value="Unassembled WGS sequence"/>
</dbReference>
<comment type="caution">
    <text evidence="5">The sequence shown here is derived from an EMBL/GenBank/DDBJ whole genome shotgun (WGS) entry which is preliminary data.</text>
</comment>
<dbReference type="Pfam" id="PF00196">
    <property type="entry name" value="GerE"/>
    <property type="match status" value="1"/>
</dbReference>
<dbReference type="SMART" id="SM00421">
    <property type="entry name" value="HTH_LUXR"/>
    <property type="match status" value="1"/>
</dbReference>
<dbReference type="PROSITE" id="PS00622">
    <property type="entry name" value="HTH_LUXR_1"/>
    <property type="match status" value="1"/>
</dbReference>
<dbReference type="PANTHER" id="PTHR44688:SF16">
    <property type="entry name" value="DNA-BINDING TRANSCRIPTIONAL ACTIVATOR DEVR_DOSR"/>
    <property type="match status" value="1"/>
</dbReference>
<dbReference type="GO" id="GO:0003677">
    <property type="term" value="F:DNA binding"/>
    <property type="evidence" value="ECO:0007669"/>
    <property type="project" value="UniProtKB-KW"/>
</dbReference>
<dbReference type="EMBL" id="JACHIG010000001">
    <property type="protein sequence ID" value="MBB5031427.1"/>
    <property type="molecule type" value="Genomic_DNA"/>
</dbReference>
<dbReference type="InterPro" id="IPR016032">
    <property type="entry name" value="Sig_transdc_resp-reg_C-effctor"/>
</dbReference>
<gene>
    <name evidence="5" type="ORF">HNQ65_000981</name>
</gene>
<dbReference type="SUPFAM" id="SSF46894">
    <property type="entry name" value="C-terminal effector domain of the bipartite response regulators"/>
    <property type="match status" value="1"/>
</dbReference>
<reference evidence="5 6" key="1">
    <citation type="submission" date="2020-08" db="EMBL/GenBank/DDBJ databases">
        <title>Genomic Encyclopedia of Type Strains, Phase IV (KMG-IV): sequencing the most valuable type-strain genomes for metagenomic binning, comparative biology and taxonomic classification.</title>
        <authorList>
            <person name="Goeker M."/>
        </authorList>
    </citation>
    <scope>NUCLEOTIDE SEQUENCE [LARGE SCALE GENOMIC DNA]</scope>
    <source>
        <strain evidence="5 6">DSM 12252</strain>
    </source>
</reference>
<feature type="domain" description="HTH luxR-type" evidence="4">
    <location>
        <begin position="190"/>
        <end position="255"/>
    </location>
</feature>
<dbReference type="GO" id="GO:0006355">
    <property type="term" value="P:regulation of DNA-templated transcription"/>
    <property type="evidence" value="ECO:0007669"/>
    <property type="project" value="InterPro"/>
</dbReference>
<evidence type="ECO:0000313" key="6">
    <source>
        <dbReference type="Proteomes" id="UP000590740"/>
    </source>
</evidence>
<dbReference type="InterPro" id="IPR000792">
    <property type="entry name" value="Tscrpt_reg_LuxR_C"/>
</dbReference>
<keyword evidence="6" id="KW-1185">Reference proteome</keyword>
<dbReference type="InterPro" id="IPR036388">
    <property type="entry name" value="WH-like_DNA-bd_sf"/>
</dbReference>
<organism evidence="5 6">
    <name type="scientific">Prosthecobacter vanneervenii</name>
    <dbReference type="NCBI Taxonomy" id="48466"/>
    <lineage>
        <taxon>Bacteria</taxon>
        <taxon>Pseudomonadati</taxon>
        <taxon>Verrucomicrobiota</taxon>
        <taxon>Verrucomicrobiia</taxon>
        <taxon>Verrucomicrobiales</taxon>
        <taxon>Verrucomicrobiaceae</taxon>
        <taxon>Prosthecobacter</taxon>
    </lineage>
</organism>
<evidence type="ECO:0000259" key="4">
    <source>
        <dbReference type="PROSITE" id="PS50043"/>
    </source>
</evidence>
<protein>
    <submittedName>
        <fullName evidence="5">DNA-binding CsgD family transcriptional regulator</fullName>
    </submittedName>
</protein>
<evidence type="ECO:0000256" key="1">
    <source>
        <dbReference type="ARBA" id="ARBA00023015"/>
    </source>
</evidence>
<dbReference type="Gene3D" id="1.10.10.10">
    <property type="entry name" value="Winged helix-like DNA-binding domain superfamily/Winged helix DNA-binding domain"/>
    <property type="match status" value="1"/>
</dbReference>
<dbReference type="PRINTS" id="PR00038">
    <property type="entry name" value="HTHLUXR"/>
</dbReference>
<dbReference type="AlphaFoldDB" id="A0A7W8DIV4"/>
<name>A0A7W8DIV4_9BACT</name>
<evidence type="ECO:0000256" key="3">
    <source>
        <dbReference type="ARBA" id="ARBA00023163"/>
    </source>
</evidence>
<proteinExistence type="predicted"/>
<evidence type="ECO:0000313" key="5">
    <source>
        <dbReference type="EMBL" id="MBB5031427.1"/>
    </source>
</evidence>
<dbReference type="PROSITE" id="PS50043">
    <property type="entry name" value="HTH_LUXR_2"/>
    <property type="match status" value="1"/>
</dbReference>
<dbReference type="RefSeq" id="WP_184338350.1">
    <property type="nucleotide sequence ID" value="NZ_JACHIG010000001.1"/>
</dbReference>
<keyword evidence="1" id="KW-0805">Transcription regulation</keyword>
<dbReference type="PANTHER" id="PTHR44688">
    <property type="entry name" value="DNA-BINDING TRANSCRIPTIONAL ACTIVATOR DEVR_DOSR"/>
    <property type="match status" value="1"/>
</dbReference>
<evidence type="ECO:0000256" key="2">
    <source>
        <dbReference type="ARBA" id="ARBA00023125"/>
    </source>
</evidence>
<dbReference type="CDD" id="cd06170">
    <property type="entry name" value="LuxR_C_like"/>
    <property type="match status" value="1"/>
</dbReference>